<gene>
    <name evidence="2" type="ORF">INT45_010553</name>
</gene>
<dbReference type="Proteomes" id="UP000646827">
    <property type="component" value="Unassembled WGS sequence"/>
</dbReference>
<comment type="caution">
    <text evidence="2">The sequence shown here is derived from an EMBL/GenBank/DDBJ whole genome shotgun (WGS) entry which is preliminary data.</text>
</comment>
<protein>
    <recommendedName>
        <fullName evidence="4">Secreted protein</fullName>
    </recommendedName>
</protein>
<evidence type="ECO:0008006" key="4">
    <source>
        <dbReference type="Google" id="ProtNLM"/>
    </source>
</evidence>
<keyword evidence="3" id="KW-1185">Reference proteome</keyword>
<reference evidence="2 3" key="1">
    <citation type="submission" date="2020-12" db="EMBL/GenBank/DDBJ databases">
        <title>Metabolic potential, ecology and presence of endohyphal bacteria is reflected in genomic diversity of Mucoromycotina.</title>
        <authorList>
            <person name="Muszewska A."/>
            <person name="Okrasinska A."/>
            <person name="Steczkiewicz K."/>
            <person name="Drgas O."/>
            <person name="Orlowska M."/>
            <person name="Perlinska-Lenart U."/>
            <person name="Aleksandrzak-Piekarczyk T."/>
            <person name="Szatraj K."/>
            <person name="Zielenkiewicz U."/>
            <person name="Pilsyk S."/>
            <person name="Malc E."/>
            <person name="Mieczkowski P."/>
            <person name="Kruszewska J.S."/>
            <person name="Biernat P."/>
            <person name="Pawlowska J."/>
        </authorList>
    </citation>
    <scope>NUCLEOTIDE SEQUENCE [LARGE SCALE GENOMIC DNA]</scope>
    <source>
        <strain evidence="2 3">CBS 142.35</strain>
    </source>
</reference>
<evidence type="ECO:0000313" key="3">
    <source>
        <dbReference type="Proteomes" id="UP000646827"/>
    </source>
</evidence>
<feature type="chain" id="PRO_5034416758" description="Secreted protein" evidence="1">
    <location>
        <begin position="23"/>
        <end position="402"/>
    </location>
</feature>
<name>A0A8H7SA45_9FUNG</name>
<evidence type="ECO:0000256" key="1">
    <source>
        <dbReference type="SAM" id="SignalP"/>
    </source>
</evidence>
<dbReference type="AlphaFoldDB" id="A0A8H7SA45"/>
<organism evidence="2 3">
    <name type="scientific">Circinella minor</name>
    <dbReference type="NCBI Taxonomy" id="1195481"/>
    <lineage>
        <taxon>Eukaryota</taxon>
        <taxon>Fungi</taxon>
        <taxon>Fungi incertae sedis</taxon>
        <taxon>Mucoromycota</taxon>
        <taxon>Mucoromycotina</taxon>
        <taxon>Mucoromycetes</taxon>
        <taxon>Mucorales</taxon>
        <taxon>Lichtheimiaceae</taxon>
        <taxon>Circinella</taxon>
    </lineage>
</organism>
<keyword evidence="1" id="KW-0732">Signal</keyword>
<feature type="signal peptide" evidence="1">
    <location>
        <begin position="1"/>
        <end position="22"/>
    </location>
</feature>
<dbReference type="SUPFAM" id="SSF50998">
    <property type="entry name" value="Quinoprotein alcohol dehydrogenase-like"/>
    <property type="match status" value="1"/>
</dbReference>
<dbReference type="OrthoDB" id="9983241at2759"/>
<dbReference type="InterPro" id="IPR011047">
    <property type="entry name" value="Quinoprotein_ADH-like_sf"/>
</dbReference>
<accession>A0A8H7SA45</accession>
<sequence>MVWTTPKLLITTIAATVLTAQAAIQELDASQFKLFGKPGHYEALINKLDGILPNASGPSQFIRSYTYVLCHFDISTICTCCGIKKTGYDDINTDKWYPQGVTSSSDAYDKGTYGDNNIMLVSWYDHTVPASDPANKGVRISFVDMNKEQHNYRNVLLVVPEETSSGVPSFHPVRIHAGGIMWYDDKLYVVDTNAGVRIFDLGHICKVTVGDQIGYVSSDRYEAANYKYVLFITLYQKSQYVIPQWGYYLANSDVAKDFRYSFISLDRTTTPDSFVMGQYNSSGVNNRIVRFDLDYNTRLPIHSSDTYATATEFYYVGLKSMQGVTSVTKDGVQKYYFSCSRGENTNGDLYTWDRSTGALQQYTGELSKGPEDLTYRQQGDELWTIGEHPGERPVYALSANKY</sequence>
<evidence type="ECO:0000313" key="2">
    <source>
        <dbReference type="EMBL" id="KAG2224487.1"/>
    </source>
</evidence>
<dbReference type="EMBL" id="JAEPRB010000042">
    <property type="protein sequence ID" value="KAG2224487.1"/>
    <property type="molecule type" value="Genomic_DNA"/>
</dbReference>
<proteinExistence type="predicted"/>